<proteinExistence type="inferred from homology"/>
<name>A0A553WL40_9SPHN</name>
<dbReference type="RefSeq" id="WP_143776347.1">
    <property type="nucleotide sequence ID" value="NZ_VKKU01000001.1"/>
</dbReference>
<feature type="domain" description="ACT" evidence="5">
    <location>
        <begin position="9"/>
        <end position="91"/>
    </location>
</feature>
<keyword evidence="3" id="KW-0658">Purine biosynthesis</keyword>
<sequence length="286" mass="32290">MVQTGADFVLLIACEDRKGIVAAVANSIASQDCNIIESSQYGDASTGRFFMRVAISCPEDMTSERFTSAFLPVATAFRLDWRIYDLRKKLRAMIMVSQGGHCLNDLLYRTSTKRLPMEVTSIVSNHMTWKRRADHEGINFHHLPITPENKLEQEAKLLAMVEEQQVDLIILARYMQVLSDQLCRKLDGRVINIHHSFLPGFKGAKPYHRAYERGVKMVGATAHYVTPDLDEGPIITQDVSVVDHADTVEDLIAQGQDTESRVLARAVKLHLEHRVMLNGNRTIVFK</sequence>
<comment type="catalytic activity">
    <reaction evidence="3">
        <text>(6R)-10-formyltetrahydrofolate + H2O = (6S)-5,6,7,8-tetrahydrofolate + formate + H(+)</text>
        <dbReference type="Rhea" id="RHEA:19833"/>
        <dbReference type="ChEBI" id="CHEBI:15377"/>
        <dbReference type="ChEBI" id="CHEBI:15378"/>
        <dbReference type="ChEBI" id="CHEBI:15740"/>
        <dbReference type="ChEBI" id="CHEBI:57453"/>
        <dbReference type="ChEBI" id="CHEBI:195366"/>
        <dbReference type="EC" id="3.5.1.10"/>
    </reaction>
</comment>
<dbReference type="InterPro" id="IPR041729">
    <property type="entry name" value="Formyl-FH4-Hydrolase_C"/>
</dbReference>
<dbReference type="OrthoDB" id="9806170at2"/>
<dbReference type="InterPro" id="IPR004810">
    <property type="entry name" value="PurU"/>
</dbReference>
<dbReference type="GO" id="GO:0006730">
    <property type="term" value="P:one-carbon metabolic process"/>
    <property type="evidence" value="ECO:0007669"/>
    <property type="project" value="UniProtKB-KW"/>
</dbReference>
<dbReference type="NCBIfam" id="NF004684">
    <property type="entry name" value="PRK06027.1"/>
    <property type="match status" value="1"/>
</dbReference>
<dbReference type="Gene3D" id="3.40.50.170">
    <property type="entry name" value="Formyl transferase, N-terminal domain"/>
    <property type="match status" value="1"/>
</dbReference>
<dbReference type="CDD" id="cd04875">
    <property type="entry name" value="ACT_F4HF-DF"/>
    <property type="match status" value="1"/>
</dbReference>
<dbReference type="PROSITE" id="PS51671">
    <property type="entry name" value="ACT"/>
    <property type="match status" value="1"/>
</dbReference>
<comment type="function">
    <text evidence="3">Catalyzes the hydrolysis of 10-formyltetrahydrofolate (formyl-FH4) to formate and tetrahydrofolate (FH4).</text>
</comment>
<dbReference type="PANTHER" id="PTHR42706:SF1">
    <property type="entry name" value="FORMYLTETRAHYDROFOLATE DEFORMYLASE 2, MITOCHONDRIAL"/>
    <property type="match status" value="1"/>
</dbReference>
<keyword evidence="7" id="KW-1185">Reference proteome</keyword>
<dbReference type="InterPro" id="IPR002912">
    <property type="entry name" value="ACT_dom"/>
</dbReference>
<dbReference type="InterPro" id="IPR036477">
    <property type="entry name" value="Formyl_transf_N_sf"/>
</dbReference>
<comment type="similarity">
    <text evidence="3">Belongs to the PurU family.</text>
</comment>
<dbReference type="PANTHER" id="PTHR42706">
    <property type="entry name" value="FORMYLTETRAHYDROFOLATE DEFORMYLASE"/>
    <property type="match status" value="1"/>
</dbReference>
<dbReference type="UniPathway" id="UPA00074">
    <property type="reaction ID" value="UER00170"/>
</dbReference>
<dbReference type="EC" id="3.5.1.10" evidence="3 4"/>
<dbReference type="AlphaFoldDB" id="A0A553WL40"/>
<dbReference type="GO" id="GO:0008864">
    <property type="term" value="F:formyltetrahydrofolate deformylase activity"/>
    <property type="evidence" value="ECO:0007669"/>
    <property type="project" value="UniProtKB-UniRule"/>
</dbReference>
<dbReference type="Proteomes" id="UP000320160">
    <property type="component" value="Unassembled WGS sequence"/>
</dbReference>
<comment type="caution">
    <text evidence="6">The sequence shown here is derived from an EMBL/GenBank/DDBJ whole genome shotgun (WGS) entry which is preliminary data.</text>
</comment>
<dbReference type="InterPro" id="IPR044074">
    <property type="entry name" value="PurU_ACT"/>
</dbReference>
<dbReference type="HAMAP" id="MF_01927">
    <property type="entry name" value="PurU"/>
    <property type="match status" value="1"/>
</dbReference>
<dbReference type="PIRSF" id="PIRSF036480">
    <property type="entry name" value="FormyFH4_hydr"/>
    <property type="match status" value="1"/>
</dbReference>
<evidence type="ECO:0000256" key="1">
    <source>
        <dbReference type="ARBA" id="ARBA00022563"/>
    </source>
</evidence>
<dbReference type="CDD" id="cd08648">
    <property type="entry name" value="FMT_core_Formyl-FH4-Hydrolase_C"/>
    <property type="match status" value="1"/>
</dbReference>
<dbReference type="Pfam" id="PF00551">
    <property type="entry name" value="Formyl_trans_N"/>
    <property type="match status" value="1"/>
</dbReference>
<gene>
    <name evidence="3 6" type="primary">purU</name>
    <name evidence="6" type="ORF">FOM92_06255</name>
</gene>
<dbReference type="PRINTS" id="PR01575">
    <property type="entry name" value="FFH4HYDRLASE"/>
</dbReference>
<evidence type="ECO:0000256" key="4">
    <source>
        <dbReference type="NCBIfam" id="TIGR00655"/>
    </source>
</evidence>
<dbReference type="SUPFAM" id="SSF55021">
    <property type="entry name" value="ACT-like"/>
    <property type="match status" value="1"/>
</dbReference>
<organism evidence="6 7">
    <name type="scientific">Sphingorhabdus contaminans</name>
    <dbReference type="NCBI Taxonomy" id="1343899"/>
    <lineage>
        <taxon>Bacteria</taxon>
        <taxon>Pseudomonadati</taxon>
        <taxon>Pseudomonadota</taxon>
        <taxon>Alphaproteobacteria</taxon>
        <taxon>Sphingomonadales</taxon>
        <taxon>Sphingomonadaceae</taxon>
        <taxon>Sphingorhabdus</taxon>
    </lineage>
</organism>
<dbReference type="Gene3D" id="3.30.70.260">
    <property type="match status" value="1"/>
</dbReference>
<dbReference type="InterPro" id="IPR045865">
    <property type="entry name" value="ACT-like_dom_sf"/>
</dbReference>
<dbReference type="InterPro" id="IPR002376">
    <property type="entry name" value="Formyl_transf_N"/>
</dbReference>
<dbReference type="NCBIfam" id="TIGR00655">
    <property type="entry name" value="PurU"/>
    <property type="match status" value="1"/>
</dbReference>
<evidence type="ECO:0000256" key="2">
    <source>
        <dbReference type="ARBA" id="ARBA00022801"/>
    </source>
</evidence>
<dbReference type="SUPFAM" id="SSF53328">
    <property type="entry name" value="Formyltransferase"/>
    <property type="match status" value="1"/>
</dbReference>
<evidence type="ECO:0000313" key="6">
    <source>
        <dbReference type="EMBL" id="TSB05430.1"/>
    </source>
</evidence>
<keyword evidence="1 3" id="KW-0554">One-carbon metabolism</keyword>
<evidence type="ECO:0000256" key="3">
    <source>
        <dbReference type="HAMAP-Rule" id="MF_01927"/>
    </source>
</evidence>
<keyword evidence="2 3" id="KW-0378">Hydrolase</keyword>
<reference evidence="6 7" key="1">
    <citation type="submission" date="2019-07" db="EMBL/GenBank/DDBJ databases">
        <authorList>
            <person name="Park M."/>
        </authorList>
    </citation>
    <scope>NUCLEOTIDE SEQUENCE [LARGE SCALE GENOMIC DNA]</scope>
    <source>
        <strain evidence="6 7">KCTC32445</strain>
    </source>
</reference>
<feature type="active site" evidence="3">
    <location>
        <position position="230"/>
    </location>
</feature>
<evidence type="ECO:0000313" key="7">
    <source>
        <dbReference type="Proteomes" id="UP000320160"/>
    </source>
</evidence>
<protein>
    <recommendedName>
        <fullName evidence="3 4">Formyltetrahydrofolate deformylase</fullName>
        <ecNumber evidence="3 4">3.5.1.10</ecNumber>
    </recommendedName>
    <alternativeName>
        <fullName evidence="3">Formyl-FH(4) hydrolase</fullName>
    </alternativeName>
</protein>
<accession>A0A553WL40</accession>
<dbReference type="GO" id="GO:0006189">
    <property type="term" value="P:'de novo' IMP biosynthetic process"/>
    <property type="evidence" value="ECO:0007669"/>
    <property type="project" value="UniProtKB-UniRule"/>
</dbReference>
<comment type="pathway">
    <text evidence="3">Purine metabolism; IMP biosynthesis via de novo pathway; formate from 10-formyl-5,6,7,8-tetrahydrofolate: step 1/1.</text>
</comment>
<dbReference type="EMBL" id="VKKU01000001">
    <property type="protein sequence ID" value="TSB05430.1"/>
    <property type="molecule type" value="Genomic_DNA"/>
</dbReference>
<evidence type="ECO:0000259" key="5">
    <source>
        <dbReference type="PROSITE" id="PS51671"/>
    </source>
</evidence>